<comment type="caution">
    <text evidence="9">The sequence shown here is derived from an EMBL/GenBank/DDBJ whole genome shotgun (WGS) entry which is preliminary data.</text>
</comment>
<comment type="function">
    <text evidence="8">Catalyzes the reaction which results in unsaturation at C-7 in the B ring of sterols.</text>
</comment>
<accession>A0ABR3FV15</accession>
<dbReference type="Pfam" id="PF04622">
    <property type="entry name" value="ERG2_Sigma1R"/>
    <property type="match status" value="1"/>
</dbReference>
<protein>
    <recommendedName>
        <fullName evidence="8">C-8 sterol isomerase</fullName>
        <ecNumber evidence="8">5.-.-.-</ecNumber>
    </recommendedName>
    <alternativeName>
        <fullName evidence="8">Delta-8--delta-7 sterol isomerase</fullName>
    </alternativeName>
</protein>
<sequence length="233" mass="26113">MAATSSERSGTALSSARNWAVYVTVFSLLVATFRWLDTIKDRWYVLDPEMLHHVAQDAIAASPNSTAGMVDHIIANLTSTYSPKDIRLNTDTSEWVFNNHGGAMGAMYIIHASITEYLIIYGTPLGTEGHTGLHTADDYFMILTGEEWLFYPGELEMRRFPAGTVNHLPRGKVGQYKMHKGCFALEYVRGWVPPMLPFGFADTLTSTLDYIVIWNTVKWTAREMIGNILIGKI</sequence>
<reference evidence="9 10" key="1">
    <citation type="submission" date="2024-02" db="EMBL/GenBank/DDBJ databases">
        <title>A draft genome for the cacao thread blight pathogen Marasmius crinis-equi.</title>
        <authorList>
            <person name="Cohen S.P."/>
            <person name="Baruah I.K."/>
            <person name="Amoako-Attah I."/>
            <person name="Bukari Y."/>
            <person name="Meinhardt L.W."/>
            <person name="Bailey B.A."/>
        </authorList>
    </citation>
    <scope>NUCLEOTIDE SEQUENCE [LARGE SCALE GENOMIC DNA]</scope>
    <source>
        <strain evidence="9 10">GH-76</strain>
    </source>
</reference>
<gene>
    <name evidence="9" type="primary">ERG2_1</name>
    <name evidence="9" type="ORF">V5O48_002660</name>
</gene>
<keyword evidence="9" id="KW-0413">Isomerase</keyword>
<evidence type="ECO:0000313" key="9">
    <source>
        <dbReference type="EMBL" id="KAL0579327.1"/>
    </source>
</evidence>
<keyword evidence="10" id="KW-1185">Reference proteome</keyword>
<evidence type="ECO:0000256" key="5">
    <source>
        <dbReference type="ARBA" id="ARBA00022989"/>
    </source>
</evidence>
<keyword evidence="6 8" id="KW-0472">Membrane</keyword>
<evidence type="ECO:0000256" key="8">
    <source>
        <dbReference type="RuleBase" id="RU368083"/>
    </source>
</evidence>
<comment type="pathway">
    <text evidence="7 8">Steroid metabolism; ergosterol biosynthesis.</text>
</comment>
<name>A0ABR3FV15_9AGAR</name>
<evidence type="ECO:0000256" key="6">
    <source>
        <dbReference type="ARBA" id="ARBA00023136"/>
    </source>
</evidence>
<keyword evidence="4" id="KW-0256">Endoplasmic reticulum</keyword>
<organism evidence="9 10">
    <name type="scientific">Marasmius crinis-equi</name>
    <dbReference type="NCBI Taxonomy" id="585013"/>
    <lineage>
        <taxon>Eukaryota</taxon>
        <taxon>Fungi</taxon>
        <taxon>Dikarya</taxon>
        <taxon>Basidiomycota</taxon>
        <taxon>Agaricomycotina</taxon>
        <taxon>Agaricomycetes</taxon>
        <taxon>Agaricomycetidae</taxon>
        <taxon>Agaricales</taxon>
        <taxon>Marasmiineae</taxon>
        <taxon>Marasmiaceae</taxon>
        <taxon>Marasmius</taxon>
    </lineage>
</organism>
<dbReference type="PANTHER" id="PTHR10868">
    <property type="entry name" value="SIGMA 1-TYPE OPIOID RECEPTOR-RELATED"/>
    <property type="match status" value="1"/>
</dbReference>
<dbReference type="EMBL" id="JBAHYK010000063">
    <property type="protein sequence ID" value="KAL0579327.1"/>
    <property type="molecule type" value="Genomic_DNA"/>
</dbReference>
<comment type="similarity">
    <text evidence="2 8">Belongs to the ERG2 family.</text>
</comment>
<keyword evidence="5 8" id="KW-1133">Transmembrane helix</keyword>
<evidence type="ECO:0000256" key="4">
    <source>
        <dbReference type="ARBA" id="ARBA00022824"/>
    </source>
</evidence>
<evidence type="ECO:0000313" key="10">
    <source>
        <dbReference type="Proteomes" id="UP001465976"/>
    </source>
</evidence>
<comment type="subcellular location">
    <subcellularLocation>
        <location evidence="1">Endoplasmic reticulum membrane</location>
    </subcellularLocation>
</comment>
<dbReference type="PANTHER" id="PTHR10868:SF1">
    <property type="entry name" value="SIGMA NON-OPIOID INTRACELLULAR RECEPTOR 1"/>
    <property type="match status" value="1"/>
</dbReference>
<proteinExistence type="inferred from homology"/>
<dbReference type="EC" id="5.-.-.-" evidence="8"/>
<evidence type="ECO:0000256" key="7">
    <source>
        <dbReference type="ARBA" id="ARBA00029435"/>
    </source>
</evidence>
<dbReference type="Proteomes" id="UP001465976">
    <property type="component" value="Unassembled WGS sequence"/>
</dbReference>
<dbReference type="GO" id="GO:0016853">
    <property type="term" value="F:isomerase activity"/>
    <property type="evidence" value="ECO:0007669"/>
    <property type="project" value="UniProtKB-KW"/>
</dbReference>
<evidence type="ECO:0000256" key="1">
    <source>
        <dbReference type="ARBA" id="ARBA00004586"/>
    </source>
</evidence>
<evidence type="ECO:0000256" key="3">
    <source>
        <dbReference type="ARBA" id="ARBA00022692"/>
    </source>
</evidence>
<dbReference type="InterPro" id="IPR006716">
    <property type="entry name" value="ERG2_sigma1_rcpt-like"/>
</dbReference>
<keyword evidence="3 8" id="KW-0812">Transmembrane</keyword>
<evidence type="ECO:0000256" key="2">
    <source>
        <dbReference type="ARBA" id="ARBA00007141"/>
    </source>
</evidence>
<feature type="transmembrane region" description="Helical" evidence="8">
    <location>
        <begin position="19"/>
        <end position="36"/>
    </location>
</feature>